<dbReference type="KEGG" id="liu:OU989_10550"/>
<keyword evidence="1" id="KW-1133">Transmembrane helix</keyword>
<evidence type="ECO:0000313" key="5">
    <source>
        <dbReference type="Proteomes" id="UP001219585"/>
    </source>
</evidence>
<accession>A0AAJ5RUV5</accession>
<evidence type="ECO:0000313" key="6">
    <source>
        <dbReference type="Proteomes" id="UP001289615"/>
    </source>
</evidence>
<organism evidence="4 5">
    <name type="scientific">Lysinibacillus irui</name>
    <dbReference type="NCBI Taxonomy" id="2998077"/>
    <lineage>
        <taxon>Bacteria</taxon>
        <taxon>Bacillati</taxon>
        <taxon>Bacillota</taxon>
        <taxon>Bacilli</taxon>
        <taxon>Bacillales</taxon>
        <taxon>Bacillaceae</taxon>
        <taxon>Lysinibacillus</taxon>
    </lineage>
</organism>
<reference evidence="3 6" key="2">
    <citation type="submission" date="2023-12" db="EMBL/GenBank/DDBJ databases">
        <title>Genome comparison identifies genes involved in endophytic behavior of Lysinibacillus irui and provides insights into its role as a plant-growth promoting bacterium.</title>
        <authorList>
            <person name="Hilario S."/>
            <person name="Matos I."/>
            <person name="Goncalves M.F.M."/>
            <person name="Pardo C.A."/>
            <person name="Santos M.J."/>
        </authorList>
    </citation>
    <scope>NUCLEOTIDE SEQUENCE [LARGE SCALE GENOMIC DNA]</scope>
    <source>
        <strain evidence="3 6">B3</strain>
    </source>
</reference>
<dbReference type="AlphaFoldDB" id="A0AAJ5RUV5"/>
<dbReference type="RefSeq" id="WP_274797108.1">
    <property type="nucleotide sequence ID" value="NZ_CP113527.1"/>
</dbReference>
<gene>
    <name evidence="4" type="ORF">OU989_10550</name>
    <name evidence="3" type="ORF">U6C28_22205</name>
</gene>
<keyword evidence="2" id="KW-0732">Signal</keyword>
<keyword evidence="6" id="KW-1185">Reference proteome</keyword>
<feature type="chain" id="PRO_5042577157" evidence="2">
    <location>
        <begin position="23"/>
        <end position="143"/>
    </location>
</feature>
<feature type="signal peptide" evidence="2">
    <location>
        <begin position="1"/>
        <end position="22"/>
    </location>
</feature>
<proteinExistence type="predicted"/>
<evidence type="ECO:0000256" key="1">
    <source>
        <dbReference type="SAM" id="Phobius"/>
    </source>
</evidence>
<keyword evidence="1" id="KW-0472">Membrane</keyword>
<protein>
    <submittedName>
        <fullName evidence="4">Uncharacterized protein</fullName>
    </submittedName>
</protein>
<sequence length="143" mass="16387">MKPYLRMVSFCLLIMIIIPANAVATSWVYPFVVWDGYMYEVTDEKVTTIENKIGAVTKYSDMKEYGGNFSNAYPKGTKYFSIKGIDTEIAIAVQVDKGTYLKAIRDGEYTYHQFNIAHNLFKALVVIGLFLILFLLFNALRKR</sequence>
<dbReference type="EMBL" id="JAXUIA010000019">
    <property type="protein sequence ID" value="MEA0979014.1"/>
    <property type="molecule type" value="Genomic_DNA"/>
</dbReference>
<evidence type="ECO:0000313" key="3">
    <source>
        <dbReference type="EMBL" id="MEA0979014.1"/>
    </source>
</evidence>
<evidence type="ECO:0000256" key="2">
    <source>
        <dbReference type="SAM" id="SignalP"/>
    </source>
</evidence>
<feature type="transmembrane region" description="Helical" evidence="1">
    <location>
        <begin position="120"/>
        <end position="140"/>
    </location>
</feature>
<dbReference type="Proteomes" id="UP001289615">
    <property type="component" value="Unassembled WGS sequence"/>
</dbReference>
<dbReference type="EMBL" id="CP113527">
    <property type="protein sequence ID" value="WDV08883.1"/>
    <property type="molecule type" value="Genomic_DNA"/>
</dbReference>
<dbReference type="Proteomes" id="UP001219585">
    <property type="component" value="Chromosome"/>
</dbReference>
<evidence type="ECO:0000313" key="4">
    <source>
        <dbReference type="EMBL" id="WDV08883.1"/>
    </source>
</evidence>
<reference evidence="4" key="1">
    <citation type="submission" date="2022-11" db="EMBL/GenBank/DDBJ databases">
        <title>Lysinibacillus irui.</title>
        <authorList>
            <person name="Akintayo S.O."/>
        </authorList>
    </citation>
    <scope>NUCLEOTIDE SEQUENCE</scope>
    <source>
        <strain evidence="4">IRB4-01</strain>
    </source>
</reference>
<keyword evidence="1" id="KW-0812">Transmembrane</keyword>
<name>A0AAJ5RUV5_9BACI</name>